<evidence type="ECO:0000256" key="1">
    <source>
        <dbReference type="SAM" id="Phobius"/>
    </source>
</evidence>
<keyword evidence="1" id="KW-1133">Transmembrane helix</keyword>
<dbReference type="InterPro" id="IPR022134">
    <property type="entry name" value="DUF3667"/>
</dbReference>
<evidence type="ECO:0000313" key="2">
    <source>
        <dbReference type="EMBL" id="RGK53279.1"/>
    </source>
</evidence>
<dbReference type="AlphaFoldDB" id="A0A3E4MU52"/>
<feature type="transmembrane region" description="Helical" evidence="1">
    <location>
        <begin position="362"/>
        <end position="382"/>
    </location>
</feature>
<feature type="transmembrane region" description="Helical" evidence="1">
    <location>
        <begin position="431"/>
        <end position="452"/>
    </location>
</feature>
<dbReference type="Pfam" id="PF12412">
    <property type="entry name" value="DUF3667"/>
    <property type="match status" value="1"/>
</dbReference>
<gene>
    <name evidence="2" type="ORF">DXD04_12265</name>
</gene>
<accession>A0A3E4MU52</accession>
<keyword evidence="1" id="KW-0812">Transmembrane</keyword>
<keyword evidence="1" id="KW-0472">Membrane</keyword>
<dbReference type="Proteomes" id="UP000260862">
    <property type="component" value="Unassembled WGS sequence"/>
</dbReference>
<feature type="transmembrane region" description="Helical" evidence="1">
    <location>
        <begin position="389"/>
        <end position="411"/>
    </location>
</feature>
<proteinExistence type="predicted"/>
<protein>
    <submittedName>
        <fullName evidence="2">DUF3667 domain-containing protein</fullName>
    </submittedName>
</protein>
<keyword evidence="3" id="KW-1185">Reference proteome</keyword>
<comment type="caution">
    <text evidence="2">The sequence shown here is derived from an EMBL/GenBank/DDBJ whole genome shotgun (WGS) entry which is preliminary data.</text>
</comment>
<organism evidence="2 3">
    <name type="scientific">Phocaeicola plebeius</name>
    <dbReference type="NCBI Taxonomy" id="310297"/>
    <lineage>
        <taxon>Bacteria</taxon>
        <taxon>Pseudomonadati</taxon>
        <taxon>Bacteroidota</taxon>
        <taxon>Bacteroidia</taxon>
        <taxon>Bacteroidales</taxon>
        <taxon>Bacteroidaceae</taxon>
        <taxon>Phocaeicola</taxon>
    </lineage>
</organism>
<sequence length="493" mass="58242">MLQEKQYHFFISLNPNTTIFNSPQKNLLNSFYRRTFVSKYHLYYISTDMENTTHKEETHKTPFARMRQRLKERKHRVMRLIELKRLRRIRKKTVPGYTYCKNCGTKLEGMYCHCCGQYALDIYQPFWKYLRQYIENVYQFDSKIWQTLWLMFTRPGFLTNEFNAGKINSYVHPFRLYMCISVVFFTLFFMIASDKANQALQAVSSLNINDGIVAQLKSSATLPDTCVYVYQGPELVKAFQERGVEKAEELFKVQRLDDRFSLSYMRMPRIVADSCLHETTLRQKDLNTILNLKKVKGEYLNNLIEEEEITSESLQAARHFQVDSTGTALTPVYEWREDHNDEAQQLRQESFLNQFFGDLSKWTPLYMMFLLPLFAWLLQGMFRKSKLPYMWHFVHAIHLNTVFLILIPIPLVPVLTSDTFMESFKGNMPMYTLLIFVAGMFVYTYISLHTVYRRGWIRTFVKTTVFLAVFTFISLAIAAALLVFLLSTLSEQL</sequence>
<feature type="transmembrane region" description="Helical" evidence="1">
    <location>
        <begin position="464"/>
        <end position="486"/>
    </location>
</feature>
<name>A0A3E4MU52_9BACT</name>
<dbReference type="EMBL" id="QSQT01000024">
    <property type="protein sequence ID" value="RGK53279.1"/>
    <property type="molecule type" value="Genomic_DNA"/>
</dbReference>
<reference evidence="2 3" key="1">
    <citation type="submission" date="2018-08" db="EMBL/GenBank/DDBJ databases">
        <title>A genome reference for cultivated species of the human gut microbiota.</title>
        <authorList>
            <person name="Zou Y."/>
            <person name="Xue W."/>
            <person name="Luo G."/>
        </authorList>
    </citation>
    <scope>NUCLEOTIDE SEQUENCE [LARGE SCALE GENOMIC DNA]</scope>
    <source>
        <strain evidence="2 3">TF10-3AC</strain>
    </source>
</reference>
<evidence type="ECO:0000313" key="3">
    <source>
        <dbReference type="Proteomes" id="UP000260862"/>
    </source>
</evidence>